<dbReference type="Proteomes" id="UP000001176">
    <property type="component" value="Chromosome"/>
</dbReference>
<dbReference type="EMBL" id="AM889285">
    <property type="protein sequence ID" value="CAP57499.1"/>
    <property type="molecule type" value="Genomic_DNA"/>
</dbReference>
<evidence type="ECO:0000256" key="1">
    <source>
        <dbReference type="SAM" id="SignalP"/>
    </source>
</evidence>
<sequence length="180" mass="17876">MAPFLGPEHMTCIFRSLAAALLAVGVSVPVVACTTTGGTATISTAELSADAGAIAYAAQAIEAIPTLSSHLSTDQVAQVNDALAQIKTITAQISAASGGTIDINTGKGWASSLATEFQVVLTVAGTVASTLDPAVAGYIKTAEQIIPLIEAAAGLTPATVSLVATAPSAPAIRADLYRGI</sequence>
<organism evidence="2 3">
    <name type="scientific">Gluconacetobacter diazotrophicus (strain ATCC 49037 / DSM 5601 / CCUG 37298 / CIP 103539 / LMG 7603 / PAl5)</name>
    <dbReference type="NCBI Taxonomy" id="272568"/>
    <lineage>
        <taxon>Bacteria</taxon>
        <taxon>Pseudomonadati</taxon>
        <taxon>Pseudomonadota</taxon>
        <taxon>Alphaproteobacteria</taxon>
        <taxon>Acetobacterales</taxon>
        <taxon>Acetobacteraceae</taxon>
        <taxon>Gluconacetobacter</taxon>
    </lineage>
</organism>
<evidence type="ECO:0000313" key="3">
    <source>
        <dbReference type="Proteomes" id="UP000001176"/>
    </source>
</evidence>
<protein>
    <submittedName>
        <fullName evidence="2">Putative exported protein</fullName>
    </submittedName>
</protein>
<feature type="chain" id="PRO_5002739148" evidence="1">
    <location>
        <begin position="33"/>
        <end position="180"/>
    </location>
</feature>
<feature type="signal peptide" evidence="1">
    <location>
        <begin position="1"/>
        <end position="32"/>
    </location>
</feature>
<proteinExistence type="predicted"/>
<dbReference type="AlphaFoldDB" id="A9H6I1"/>
<accession>A9H6I1</accession>
<evidence type="ECO:0000313" key="2">
    <source>
        <dbReference type="EMBL" id="CAP57499.1"/>
    </source>
</evidence>
<keyword evidence="3" id="KW-1185">Reference proteome</keyword>
<keyword evidence="1" id="KW-0732">Signal</keyword>
<gene>
    <name evidence="2" type="ordered locus">GDI3556</name>
</gene>
<reference evidence="2 3" key="1">
    <citation type="journal article" date="2009" name="BMC Genomics">
        <title>Complete genome sequence of the sugarcane nitrogen-fixing endophyte Gluconacetobacter diazotrophicus Pal5.</title>
        <authorList>
            <person name="Bertalan M."/>
            <person name="Albano R."/>
            <person name="Padua V."/>
            <person name="Rouws L."/>
            <person name="Rojas C."/>
            <person name="Hemerly A."/>
            <person name="Teixeira K."/>
            <person name="Schwab S."/>
            <person name="Araujo J."/>
            <person name="Oliveira A."/>
            <person name="Franca L."/>
            <person name="Magalhaes V."/>
            <person name="Alqueres S."/>
            <person name="Cardoso A."/>
            <person name="Almeida W."/>
            <person name="Loureiro M.M."/>
            <person name="Nogueira E."/>
            <person name="Cidade D."/>
            <person name="Oliveira D."/>
            <person name="Simao T."/>
            <person name="Macedo J."/>
            <person name="Valadao A."/>
            <person name="Dreschsel M."/>
            <person name="Freitas F."/>
            <person name="Vidal M."/>
            <person name="Guedes H."/>
            <person name="Rodrigues E."/>
            <person name="Meneses C."/>
            <person name="Brioso P."/>
            <person name="Pozzer L."/>
            <person name="Figueiredo D."/>
            <person name="Montano H."/>
            <person name="Junior J."/>
            <person name="Filho G."/>
            <person name="Flores V."/>
            <person name="Ferreira B."/>
            <person name="Branco A."/>
            <person name="Gonzalez P."/>
            <person name="Guillobel H."/>
            <person name="Lemos M."/>
            <person name="Seibel L."/>
            <person name="Macedo J."/>
            <person name="Alves-Ferreira M."/>
            <person name="Sachetto-Martins G."/>
            <person name="Coelho A."/>
            <person name="Santos E."/>
            <person name="Amaral G."/>
            <person name="Neves A."/>
            <person name="Pacheco A.B."/>
            <person name="Carvalho D."/>
            <person name="Lery L."/>
            <person name="Bisch P."/>
            <person name="Rossle S.C."/>
            <person name="Urmenyi T."/>
            <person name="Kruger W.V."/>
            <person name="Martins O."/>
            <person name="Baldani J.I."/>
            <person name="Ferreira P.C."/>
        </authorList>
    </citation>
    <scope>NUCLEOTIDE SEQUENCE [LARGE SCALE GENOMIC DNA]</scope>
    <source>
        <strain evidence="3">ATCC 49037 / DSM 5601 / CCUG 37298 / CIP 103539 / LMG 7603 / PAl5</strain>
    </source>
</reference>
<name>A9H6I1_GLUDA</name>
<dbReference type="KEGG" id="gdi:GDI3556"/>